<evidence type="ECO:0000313" key="2">
    <source>
        <dbReference type="Proteomes" id="UP001431186"/>
    </source>
</evidence>
<dbReference type="Proteomes" id="UP001431186">
    <property type="component" value="Chromosome"/>
</dbReference>
<accession>A0AAU9CMD2</accession>
<dbReference type="Gene3D" id="2.40.50.480">
    <property type="match status" value="1"/>
</dbReference>
<sequence>MEDPIARKILVGLVAVVAVGAAVAVVLHSELADPDIAYVQIDNDAVHSIEPHGGMCYSYQLEGVTPAGQTTPITLDTERILRDAAYLRLKTRPLVGVVSWEEVQWDEIPEAAQGKLPAPETVS</sequence>
<protein>
    <recommendedName>
        <fullName evidence="3">YxeA family protein</fullName>
    </recommendedName>
</protein>
<dbReference type="InterPro" id="IPR036166">
    <property type="entry name" value="YxeA-like_sf"/>
</dbReference>
<dbReference type="PANTHER" id="PTHR36433:SF2">
    <property type="entry name" value="YXEA FAMILY PROTEIN"/>
    <property type="match status" value="1"/>
</dbReference>
<evidence type="ECO:0008006" key="3">
    <source>
        <dbReference type="Google" id="ProtNLM"/>
    </source>
</evidence>
<proteinExistence type="predicted"/>
<organism evidence="1 2">
    <name type="scientific">Leptogranulimonas caecicola</name>
    <dbReference type="NCBI Taxonomy" id="2894156"/>
    <lineage>
        <taxon>Bacteria</taxon>
        <taxon>Bacillati</taxon>
        <taxon>Actinomycetota</taxon>
        <taxon>Coriobacteriia</taxon>
        <taxon>Coriobacteriales</taxon>
        <taxon>Kribbibacteriaceae</taxon>
        <taxon>Leptogranulimonas</taxon>
    </lineage>
</organism>
<dbReference type="NCBIfam" id="TIGR01655">
    <property type="entry name" value="yxeA_fam"/>
    <property type="match status" value="1"/>
</dbReference>
<keyword evidence="2" id="KW-1185">Reference proteome</keyword>
<name>A0AAU9CMD2_9ACTN</name>
<dbReference type="KEGG" id="lcal:ATTO_15700"/>
<gene>
    <name evidence="1" type="ORF">ATTO_15700</name>
</gene>
<reference evidence="1" key="1">
    <citation type="submission" date="2021-11" db="EMBL/GenBank/DDBJ databases">
        <title>Complete genome sequence of Atopobiaceae bacterium TOC12.</title>
        <authorList>
            <person name="Morinaga K."/>
            <person name="Kusada H."/>
            <person name="Tamaki H."/>
        </authorList>
    </citation>
    <scope>NUCLEOTIDE SEQUENCE</scope>
    <source>
        <strain evidence="1">TOC12</strain>
    </source>
</reference>
<dbReference type="InterPro" id="IPR006542">
    <property type="entry name" value="DUF1093"/>
</dbReference>
<dbReference type="AlphaFoldDB" id="A0AAU9CMD2"/>
<dbReference type="Pfam" id="PF06486">
    <property type="entry name" value="DUF1093"/>
    <property type="match status" value="1"/>
</dbReference>
<dbReference type="EMBL" id="AP025285">
    <property type="protein sequence ID" value="BDC91698.1"/>
    <property type="molecule type" value="Genomic_DNA"/>
</dbReference>
<evidence type="ECO:0000313" key="1">
    <source>
        <dbReference type="EMBL" id="BDC91698.1"/>
    </source>
</evidence>
<dbReference type="SUPFAM" id="SSF159121">
    <property type="entry name" value="BC4932-like"/>
    <property type="match status" value="1"/>
</dbReference>
<dbReference type="PANTHER" id="PTHR36433">
    <property type="entry name" value="HYPOTHETICAL CYTOSOLIC PROTEIN"/>
    <property type="match status" value="1"/>
</dbReference>